<sequence>MNRWEDHPHLPVLKVQKCHPSIPHRQGVNEALTEGHSSGITIVLWLQKLGLSPYVTGPLTAYVLRIWDPIIKETKLTNFFSNDNDKRMGTSKSEGKRSLKEIGEEEEEDDDEDISGGLGFVDEDKIKKKGRKGSGSGGGGRR</sequence>
<feature type="region of interest" description="Disordered" evidence="1">
    <location>
        <begin position="80"/>
        <end position="142"/>
    </location>
</feature>
<name>A0AAV1SGJ4_9ROSI</name>
<dbReference type="EMBL" id="CAWUPB010001184">
    <property type="protein sequence ID" value="CAK7350561.1"/>
    <property type="molecule type" value="Genomic_DNA"/>
</dbReference>
<comment type="caution">
    <text evidence="2">The sequence shown here is derived from an EMBL/GenBank/DDBJ whole genome shotgun (WGS) entry which is preliminary data.</text>
</comment>
<feature type="compositionally biased region" description="Basic and acidic residues" evidence="1">
    <location>
        <begin position="83"/>
        <end position="102"/>
    </location>
</feature>
<evidence type="ECO:0000313" key="3">
    <source>
        <dbReference type="Proteomes" id="UP001314170"/>
    </source>
</evidence>
<gene>
    <name evidence="2" type="ORF">DCAF_LOCUS23297</name>
</gene>
<feature type="compositionally biased region" description="Gly residues" evidence="1">
    <location>
        <begin position="133"/>
        <end position="142"/>
    </location>
</feature>
<organism evidence="2 3">
    <name type="scientific">Dovyalis caffra</name>
    <dbReference type="NCBI Taxonomy" id="77055"/>
    <lineage>
        <taxon>Eukaryota</taxon>
        <taxon>Viridiplantae</taxon>
        <taxon>Streptophyta</taxon>
        <taxon>Embryophyta</taxon>
        <taxon>Tracheophyta</taxon>
        <taxon>Spermatophyta</taxon>
        <taxon>Magnoliopsida</taxon>
        <taxon>eudicotyledons</taxon>
        <taxon>Gunneridae</taxon>
        <taxon>Pentapetalae</taxon>
        <taxon>rosids</taxon>
        <taxon>fabids</taxon>
        <taxon>Malpighiales</taxon>
        <taxon>Salicaceae</taxon>
        <taxon>Flacourtieae</taxon>
        <taxon>Dovyalis</taxon>
    </lineage>
</organism>
<feature type="compositionally biased region" description="Acidic residues" evidence="1">
    <location>
        <begin position="103"/>
        <end position="114"/>
    </location>
</feature>
<accession>A0AAV1SGJ4</accession>
<dbReference type="Proteomes" id="UP001314170">
    <property type="component" value="Unassembled WGS sequence"/>
</dbReference>
<evidence type="ECO:0000256" key="1">
    <source>
        <dbReference type="SAM" id="MobiDB-lite"/>
    </source>
</evidence>
<proteinExistence type="predicted"/>
<dbReference type="AlphaFoldDB" id="A0AAV1SGJ4"/>
<protein>
    <submittedName>
        <fullName evidence="2">Uncharacterized protein</fullName>
    </submittedName>
</protein>
<evidence type="ECO:0000313" key="2">
    <source>
        <dbReference type="EMBL" id="CAK7350561.1"/>
    </source>
</evidence>
<reference evidence="2 3" key="1">
    <citation type="submission" date="2024-01" db="EMBL/GenBank/DDBJ databases">
        <authorList>
            <person name="Waweru B."/>
        </authorList>
    </citation>
    <scope>NUCLEOTIDE SEQUENCE [LARGE SCALE GENOMIC DNA]</scope>
</reference>
<keyword evidence="3" id="KW-1185">Reference proteome</keyword>